<evidence type="ECO:0000256" key="1">
    <source>
        <dbReference type="ARBA" id="ARBA00004184"/>
    </source>
</evidence>
<dbReference type="Gene3D" id="2.130.10.10">
    <property type="entry name" value="YVTN repeat-like/Quinoprotein amine dehydrogenase"/>
    <property type="match status" value="1"/>
</dbReference>
<dbReference type="PANTHER" id="PTHR11227">
    <property type="entry name" value="WD-REPEAT PROTEIN INTERACTING WITH PHOSPHOINOSIDES WIPI -RELATED"/>
    <property type="match status" value="1"/>
</dbReference>
<evidence type="ECO:0000256" key="4">
    <source>
        <dbReference type="ARBA" id="ARBA00023006"/>
    </source>
</evidence>
<evidence type="ECO:0000256" key="7">
    <source>
        <dbReference type="ARBA" id="ARBA00025740"/>
    </source>
</evidence>
<gene>
    <name evidence="9" type="ORF">pipiens_008989</name>
</gene>
<dbReference type="GO" id="GO:0034497">
    <property type="term" value="P:protein localization to phagophore assembly site"/>
    <property type="evidence" value="ECO:0007669"/>
    <property type="project" value="UniProtKB-ARBA"/>
</dbReference>
<feature type="region of interest" description="Disordered" evidence="8">
    <location>
        <begin position="377"/>
        <end position="399"/>
    </location>
</feature>
<comment type="caution">
    <text evidence="9">The sequence shown here is derived from an EMBL/GenBank/DDBJ whole genome shotgun (WGS) entry which is preliminary data.</text>
</comment>
<dbReference type="GO" id="GO:0000407">
    <property type="term" value="C:phagophore assembly site"/>
    <property type="evidence" value="ECO:0007669"/>
    <property type="project" value="UniProtKB-ARBA"/>
</dbReference>
<organism evidence="9 10">
    <name type="scientific">Culex pipiens pipiens</name>
    <name type="common">Northern house mosquito</name>
    <dbReference type="NCBI Taxonomy" id="38569"/>
    <lineage>
        <taxon>Eukaryota</taxon>
        <taxon>Metazoa</taxon>
        <taxon>Ecdysozoa</taxon>
        <taxon>Arthropoda</taxon>
        <taxon>Hexapoda</taxon>
        <taxon>Insecta</taxon>
        <taxon>Pterygota</taxon>
        <taxon>Neoptera</taxon>
        <taxon>Endopterygota</taxon>
        <taxon>Diptera</taxon>
        <taxon>Nematocera</taxon>
        <taxon>Culicoidea</taxon>
        <taxon>Culicidae</taxon>
        <taxon>Culicinae</taxon>
        <taxon>Culicini</taxon>
        <taxon>Culex</taxon>
        <taxon>Culex</taxon>
    </lineage>
</organism>
<dbReference type="InterPro" id="IPR001680">
    <property type="entry name" value="WD40_rpt"/>
</dbReference>
<dbReference type="SMART" id="SM00320">
    <property type="entry name" value="WD40"/>
    <property type="match status" value="2"/>
</dbReference>
<keyword evidence="4" id="KW-0072">Autophagy</keyword>
<reference evidence="9 10" key="1">
    <citation type="submission" date="2024-05" db="EMBL/GenBank/DDBJ databases">
        <title>Culex pipiens pipiens assembly and annotation.</title>
        <authorList>
            <person name="Alout H."/>
            <person name="Durand T."/>
        </authorList>
    </citation>
    <scope>NUCLEOTIDE SEQUENCE [LARGE SCALE GENOMIC DNA]</scope>
    <source>
        <strain evidence="9">HA-2024</strain>
        <tissue evidence="9">Whole body</tissue>
    </source>
</reference>
<dbReference type="GO" id="GO:0006950">
    <property type="term" value="P:response to stress"/>
    <property type="evidence" value="ECO:0007669"/>
    <property type="project" value="UniProtKB-ARBA"/>
</dbReference>
<evidence type="ECO:0000313" key="10">
    <source>
        <dbReference type="Proteomes" id="UP001562425"/>
    </source>
</evidence>
<dbReference type="AlphaFoldDB" id="A0ABD1DGJ2"/>
<dbReference type="GO" id="GO:0012505">
    <property type="term" value="C:endomembrane system"/>
    <property type="evidence" value="ECO:0007669"/>
    <property type="project" value="UniProtKB-SubCell"/>
</dbReference>
<dbReference type="Pfam" id="PF21032">
    <property type="entry name" value="PROPPIN"/>
    <property type="match status" value="1"/>
</dbReference>
<keyword evidence="6" id="KW-0472">Membrane</keyword>
<dbReference type="InterPro" id="IPR015943">
    <property type="entry name" value="WD40/YVTN_repeat-like_dom_sf"/>
</dbReference>
<keyword evidence="3" id="KW-0677">Repeat</keyword>
<dbReference type="InterPro" id="IPR036322">
    <property type="entry name" value="WD40_repeat_dom_sf"/>
</dbReference>
<comment type="subcellular location">
    <subcellularLocation>
        <location evidence="1">Endomembrane system</location>
        <topology evidence="1">Peripheral membrane protein</topology>
    </subcellularLocation>
</comment>
<dbReference type="SUPFAM" id="SSF50978">
    <property type="entry name" value="WD40 repeat-like"/>
    <property type="match status" value="1"/>
</dbReference>
<dbReference type="InterPro" id="IPR048720">
    <property type="entry name" value="PROPPIN"/>
</dbReference>
<evidence type="ECO:0000256" key="2">
    <source>
        <dbReference type="ARBA" id="ARBA00022574"/>
    </source>
</evidence>
<accession>A0ABD1DGJ2</accession>
<name>A0ABD1DGJ2_CULPP</name>
<evidence type="ECO:0000256" key="6">
    <source>
        <dbReference type="ARBA" id="ARBA00023136"/>
    </source>
</evidence>
<comment type="similarity">
    <text evidence="7">Belongs to the WD repeat PROPPIN family.</text>
</comment>
<keyword evidence="10" id="KW-1185">Reference proteome</keyword>
<protein>
    <recommendedName>
        <fullName evidence="11">WD repeat domain phosphoinositide-interacting protein 2</fullName>
    </recommendedName>
</protein>
<keyword evidence="2" id="KW-0853">WD repeat</keyword>
<dbReference type="Proteomes" id="UP001562425">
    <property type="component" value="Unassembled WGS sequence"/>
</dbReference>
<dbReference type="FunFam" id="2.130.10.10:FF:000145">
    <property type="entry name" value="WD repeat domain phosphoinositide-interacting protein 2"/>
    <property type="match status" value="1"/>
</dbReference>
<evidence type="ECO:0000256" key="5">
    <source>
        <dbReference type="ARBA" id="ARBA00023121"/>
    </source>
</evidence>
<evidence type="ECO:0000256" key="3">
    <source>
        <dbReference type="ARBA" id="ARBA00022737"/>
    </source>
</evidence>
<evidence type="ECO:0000256" key="8">
    <source>
        <dbReference type="SAM" id="MobiDB-lite"/>
    </source>
</evidence>
<dbReference type="EMBL" id="JBEHCU010005904">
    <property type="protein sequence ID" value="KAL1398420.1"/>
    <property type="molecule type" value="Genomic_DNA"/>
</dbReference>
<proteinExistence type="inferred from homology"/>
<keyword evidence="5" id="KW-0446">Lipid-binding</keyword>
<feature type="compositionally biased region" description="Low complexity" evidence="8">
    <location>
        <begin position="377"/>
        <end position="390"/>
    </location>
</feature>
<sequence>MSLSSRADIDAGGFFVNFNQDCSSLAVGSKAGYSLFSLNAVDASLDQIYNSYGEEICLVERLFSSSLVAVVSLNAPRKLKVCHFKKGTEICNYSYSNTILAVKLNRSRLVVCLEESLYIHNIRDMKVVHTIRDTPPNTTGLCALASDSDHCYLAYPGSATVGEVQIFDAVNLHAKTMIPAHDSPLAAIAFSQMGTEVATASEKGTVIRVFSVNDGSKLFEFRRGVKRCVSIASLAFSICSKYLCCSSNTETVHIFKLERTSPESGNDTEGGKNDHWMGYISKAGRAFASAVLPVAGLRHSCVITTIQKALRLLVASQDGYLYVYQLPLEGGECQLIKKHDLRIVEPMNTTRPESLPMPTVSPPGGGASYAAALKGASGASNASGSLGSAAIDHQEEQQQ</sequence>
<evidence type="ECO:0000313" key="9">
    <source>
        <dbReference type="EMBL" id="KAL1398420.1"/>
    </source>
</evidence>
<dbReference type="GO" id="GO:0032266">
    <property type="term" value="F:phosphatidylinositol-3-phosphate binding"/>
    <property type="evidence" value="ECO:0007669"/>
    <property type="project" value="UniProtKB-ARBA"/>
</dbReference>
<evidence type="ECO:0008006" key="11">
    <source>
        <dbReference type="Google" id="ProtNLM"/>
    </source>
</evidence>